<organism evidence="3 4">
    <name type="scientific">Didymodactylos carnosus</name>
    <dbReference type="NCBI Taxonomy" id="1234261"/>
    <lineage>
        <taxon>Eukaryota</taxon>
        <taxon>Metazoa</taxon>
        <taxon>Spiralia</taxon>
        <taxon>Gnathifera</taxon>
        <taxon>Rotifera</taxon>
        <taxon>Eurotatoria</taxon>
        <taxon>Bdelloidea</taxon>
        <taxon>Philodinida</taxon>
        <taxon>Philodinidae</taxon>
        <taxon>Didymodactylos</taxon>
    </lineage>
</organism>
<protein>
    <recommendedName>
        <fullName evidence="1">F-box domain-containing protein</fullName>
    </recommendedName>
</protein>
<evidence type="ECO:0000313" key="4">
    <source>
        <dbReference type="Proteomes" id="UP000682733"/>
    </source>
</evidence>
<name>A0A8S2SJQ7_9BILA</name>
<accession>A0A8S2SJQ7</accession>
<proteinExistence type="predicted"/>
<sequence length="346" mass="41456">MLLEEIPVEMYLEIFKYLDVINLYGFYNLNKKTNLILSQAHLYFNFDDNIDNRFASRLYAFDELQIYYFSLSGSAINIFCSMFTLTQFNNLRTLKLLQIPIPNLRRFTSELLMLKRLTQLHVEPTFHSDESYDCNRILQHSTLKICYLKSSFEKRLYFSMPLMSNSSIEHLTLDVCCLDDVYLFLQHMPKLKRLIMIVHATGNDKGINRKNITELITPNLVYFKLIIKGSMEEDVEIFEPLKELLMLLPKLVYFEFTSFACRFRDGYWWEKVLCELIYLKTFRCSVCVWKAYRGKNLAQYGEKFVESFQTSFWLKKRKEWRINFREMVRHIAVYTSKNESMSNHRT</sequence>
<dbReference type="Gene3D" id="3.80.10.10">
    <property type="entry name" value="Ribonuclease Inhibitor"/>
    <property type="match status" value="1"/>
</dbReference>
<dbReference type="SUPFAM" id="SSF52047">
    <property type="entry name" value="RNI-like"/>
    <property type="match status" value="1"/>
</dbReference>
<dbReference type="EMBL" id="CAJOBA010049531">
    <property type="protein sequence ID" value="CAF4224721.1"/>
    <property type="molecule type" value="Genomic_DNA"/>
</dbReference>
<comment type="caution">
    <text evidence="3">The sequence shown here is derived from an EMBL/GenBank/DDBJ whole genome shotgun (WGS) entry which is preliminary data.</text>
</comment>
<dbReference type="Proteomes" id="UP000682733">
    <property type="component" value="Unassembled WGS sequence"/>
</dbReference>
<dbReference type="Proteomes" id="UP000677228">
    <property type="component" value="Unassembled WGS sequence"/>
</dbReference>
<dbReference type="EMBL" id="CAJNOK010027757">
    <property type="protein sequence ID" value="CAF1425389.1"/>
    <property type="molecule type" value="Genomic_DNA"/>
</dbReference>
<reference evidence="3" key="1">
    <citation type="submission" date="2021-02" db="EMBL/GenBank/DDBJ databases">
        <authorList>
            <person name="Nowell W R."/>
        </authorList>
    </citation>
    <scope>NUCLEOTIDE SEQUENCE</scope>
</reference>
<feature type="domain" description="F-box" evidence="1">
    <location>
        <begin position="1"/>
        <end position="46"/>
    </location>
</feature>
<evidence type="ECO:0000313" key="2">
    <source>
        <dbReference type="EMBL" id="CAF1425389.1"/>
    </source>
</evidence>
<evidence type="ECO:0000313" key="3">
    <source>
        <dbReference type="EMBL" id="CAF4224721.1"/>
    </source>
</evidence>
<gene>
    <name evidence="2" type="ORF">OVA965_LOCUS33834</name>
    <name evidence="3" type="ORF">TMI583_LOCUS34737</name>
</gene>
<evidence type="ECO:0000259" key="1">
    <source>
        <dbReference type="PROSITE" id="PS50181"/>
    </source>
</evidence>
<dbReference type="AlphaFoldDB" id="A0A8S2SJQ7"/>
<dbReference type="InterPro" id="IPR032675">
    <property type="entry name" value="LRR_dom_sf"/>
</dbReference>
<dbReference type="InterPro" id="IPR001810">
    <property type="entry name" value="F-box_dom"/>
</dbReference>
<dbReference type="PROSITE" id="PS50181">
    <property type="entry name" value="FBOX"/>
    <property type="match status" value="1"/>
</dbReference>